<feature type="compositionally biased region" description="Basic and acidic residues" evidence="1">
    <location>
        <begin position="16"/>
        <end position="36"/>
    </location>
</feature>
<evidence type="ECO:0000313" key="2">
    <source>
        <dbReference type="EMBL" id="KAI5059956.1"/>
    </source>
</evidence>
<name>A0A9D4U4E1_ADICA</name>
<sequence>MMISFRLRVKKFLLERIRSNDASRGDKTASKSEKNGNFDSAQDAKAIKNGKLAQNAHVETIGTENGQELNFHAMNATQPSKPLDQDWGQGHDASDRTSSGQAKDFKGHETHPLTTYTF</sequence>
<proteinExistence type="predicted"/>
<evidence type="ECO:0000313" key="3">
    <source>
        <dbReference type="Proteomes" id="UP000886520"/>
    </source>
</evidence>
<organism evidence="2 3">
    <name type="scientific">Adiantum capillus-veneris</name>
    <name type="common">Maidenhair fern</name>
    <dbReference type="NCBI Taxonomy" id="13818"/>
    <lineage>
        <taxon>Eukaryota</taxon>
        <taxon>Viridiplantae</taxon>
        <taxon>Streptophyta</taxon>
        <taxon>Embryophyta</taxon>
        <taxon>Tracheophyta</taxon>
        <taxon>Polypodiopsida</taxon>
        <taxon>Polypodiidae</taxon>
        <taxon>Polypodiales</taxon>
        <taxon>Pteridineae</taxon>
        <taxon>Pteridaceae</taxon>
        <taxon>Vittarioideae</taxon>
        <taxon>Adiantum</taxon>
    </lineage>
</organism>
<dbReference type="Proteomes" id="UP000886520">
    <property type="component" value="Chromosome 24"/>
</dbReference>
<dbReference type="EMBL" id="JABFUD020000024">
    <property type="protein sequence ID" value="KAI5059956.1"/>
    <property type="molecule type" value="Genomic_DNA"/>
</dbReference>
<comment type="caution">
    <text evidence="2">The sequence shown here is derived from an EMBL/GenBank/DDBJ whole genome shotgun (WGS) entry which is preliminary data.</text>
</comment>
<evidence type="ECO:0000256" key="1">
    <source>
        <dbReference type="SAM" id="MobiDB-lite"/>
    </source>
</evidence>
<protein>
    <submittedName>
        <fullName evidence="2">Uncharacterized protein</fullName>
    </submittedName>
</protein>
<dbReference type="AlphaFoldDB" id="A0A9D4U4E1"/>
<reference evidence="2" key="1">
    <citation type="submission" date="2021-01" db="EMBL/GenBank/DDBJ databases">
        <title>Adiantum capillus-veneris genome.</title>
        <authorList>
            <person name="Fang Y."/>
            <person name="Liao Q."/>
        </authorList>
    </citation>
    <scope>NUCLEOTIDE SEQUENCE</scope>
    <source>
        <strain evidence="2">H3</strain>
        <tissue evidence="2">Leaf</tissue>
    </source>
</reference>
<feature type="region of interest" description="Disordered" evidence="1">
    <location>
        <begin position="63"/>
        <end position="118"/>
    </location>
</feature>
<keyword evidence="3" id="KW-1185">Reference proteome</keyword>
<gene>
    <name evidence="2" type="ORF">GOP47_0024376</name>
</gene>
<feature type="region of interest" description="Disordered" evidence="1">
    <location>
        <begin position="16"/>
        <end position="44"/>
    </location>
</feature>
<accession>A0A9D4U4E1</accession>